<dbReference type="PATRIC" id="fig|1121307.3.peg.167"/>
<dbReference type="SUPFAM" id="SSF117782">
    <property type="entry name" value="YbjQ-like"/>
    <property type="match status" value="1"/>
</dbReference>
<comment type="caution">
    <text evidence="3">The sequence shown here is derived from an EMBL/GenBank/DDBJ whole genome shotgun (WGS) entry which is preliminary data.</text>
</comment>
<dbReference type="HAMAP" id="MF_00338">
    <property type="entry name" value="UPF0145"/>
    <property type="match status" value="1"/>
</dbReference>
<dbReference type="InterPro" id="IPR035439">
    <property type="entry name" value="UPF0145_dom_sf"/>
</dbReference>
<dbReference type="Pfam" id="PF01906">
    <property type="entry name" value="YbjQ_1"/>
    <property type="match status" value="1"/>
</dbReference>
<reference evidence="3 4" key="1">
    <citation type="submission" date="2015-06" db="EMBL/GenBank/DDBJ databases">
        <title>Draft genome sequence of the purine-degrading Clostridium cylindrosporum HC-1 (DSM 605).</title>
        <authorList>
            <person name="Poehlein A."/>
            <person name="Schiel-Bengelsdorf B."/>
            <person name="Bengelsdorf F."/>
            <person name="Daniel R."/>
            <person name="Duerre P."/>
        </authorList>
    </citation>
    <scope>NUCLEOTIDE SEQUENCE [LARGE SCALE GENOMIC DNA]</scope>
    <source>
        <strain evidence="3 4">DSM 605</strain>
    </source>
</reference>
<sequence>MLLTTSGTIDGKRIVEYKGIVFGEVVTGVNFIKDIAASLRDIFGGRSGTYENELVGAREDALRELEQRALNMGANAVIGVKVDYETLGQQSGMLMVTCTGTAVYYE</sequence>
<dbReference type="PANTHER" id="PTHR34068">
    <property type="entry name" value="UPF0145 PROTEIN YBJQ"/>
    <property type="match status" value="1"/>
</dbReference>
<gene>
    <name evidence="3" type="ORF">CLCY_11c00520</name>
</gene>
<dbReference type="AlphaFoldDB" id="A0A0J8DEW5"/>
<protein>
    <recommendedName>
        <fullName evidence="2">UPF0145 protein CLCY_11c00520</fullName>
    </recommendedName>
</protein>
<dbReference type="Gene3D" id="3.30.110.70">
    <property type="entry name" value="Hypothetical protein apc22750. Chain B"/>
    <property type="match status" value="1"/>
</dbReference>
<dbReference type="OrthoDB" id="9796448at2"/>
<dbReference type="InterPro" id="IPR002765">
    <property type="entry name" value="UPF0145_YbjQ-like"/>
</dbReference>
<dbReference type="PANTHER" id="PTHR34068:SF1">
    <property type="entry name" value="UPF0145 PROTEIN YBJQ"/>
    <property type="match status" value="1"/>
</dbReference>
<dbReference type="RefSeq" id="WP_048569735.1">
    <property type="nucleotide sequence ID" value="NZ_LFVU01000005.1"/>
</dbReference>
<name>A0A0J8DEW5_CLOCY</name>
<evidence type="ECO:0000313" key="4">
    <source>
        <dbReference type="Proteomes" id="UP000036756"/>
    </source>
</evidence>
<dbReference type="STRING" id="1121307.CLCY_11c00520"/>
<accession>A0A0J8DEW5</accession>
<dbReference type="Proteomes" id="UP000036756">
    <property type="component" value="Unassembled WGS sequence"/>
</dbReference>
<keyword evidence="4" id="KW-1185">Reference proteome</keyword>
<evidence type="ECO:0000313" key="3">
    <source>
        <dbReference type="EMBL" id="KMT22718.1"/>
    </source>
</evidence>
<dbReference type="EMBL" id="LFVU01000005">
    <property type="protein sequence ID" value="KMT22718.1"/>
    <property type="molecule type" value="Genomic_DNA"/>
</dbReference>
<evidence type="ECO:0000256" key="1">
    <source>
        <dbReference type="ARBA" id="ARBA00010751"/>
    </source>
</evidence>
<evidence type="ECO:0000256" key="2">
    <source>
        <dbReference type="HAMAP-Rule" id="MF_00338"/>
    </source>
</evidence>
<proteinExistence type="inferred from homology"/>
<organism evidence="3 4">
    <name type="scientific">Clostridium cylindrosporum DSM 605</name>
    <dbReference type="NCBI Taxonomy" id="1121307"/>
    <lineage>
        <taxon>Bacteria</taxon>
        <taxon>Bacillati</taxon>
        <taxon>Bacillota</taxon>
        <taxon>Clostridia</taxon>
        <taxon>Eubacteriales</taxon>
        <taxon>Clostridiaceae</taxon>
        <taxon>Clostridium</taxon>
    </lineage>
</organism>
<comment type="similarity">
    <text evidence="1 2">Belongs to the UPF0145 family.</text>
</comment>